<name>A0AAD3MUK3_LATJO</name>
<evidence type="ECO:0000256" key="1">
    <source>
        <dbReference type="ARBA" id="ARBA00004186"/>
    </source>
</evidence>
<dbReference type="PROSITE" id="PS00845">
    <property type="entry name" value="CAP_GLY_1"/>
    <property type="match status" value="1"/>
</dbReference>
<dbReference type="Proteomes" id="UP001279410">
    <property type="component" value="Unassembled WGS sequence"/>
</dbReference>
<feature type="region of interest" description="Disordered" evidence="7">
    <location>
        <begin position="180"/>
        <end position="297"/>
    </location>
</feature>
<dbReference type="Pfam" id="PF01302">
    <property type="entry name" value="CAP_GLY"/>
    <property type="match status" value="1"/>
</dbReference>
<keyword evidence="10" id="KW-1185">Reference proteome</keyword>
<comment type="subcellular location">
    <subcellularLocation>
        <location evidence="1">Cytoplasm</location>
        <location evidence="1">Cytoskeleton</location>
        <location evidence="1">Spindle</location>
    </subcellularLocation>
</comment>
<feature type="compositionally biased region" description="Polar residues" evidence="7">
    <location>
        <begin position="195"/>
        <end position="211"/>
    </location>
</feature>
<dbReference type="SMART" id="SM01052">
    <property type="entry name" value="CAP_GLY"/>
    <property type="match status" value="1"/>
</dbReference>
<feature type="compositionally biased region" description="Basic residues" evidence="7">
    <location>
        <begin position="437"/>
        <end position="449"/>
    </location>
</feature>
<dbReference type="FunFam" id="2.30.30.190:FF:000009">
    <property type="entry name" value="Kinesin family member 13B"/>
    <property type="match status" value="1"/>
</dbReference>
<organism evidence="9 10">
    <name type="scientific">Lates japonicus</name>
    <name type="common">Japanese lates</name>
    <dbReference type="NCBI Taxonomy" id="270547"/>
    <lineage>
        <taxon>Eukaryota</taxon>
        <taxon>Metazoa</taxon>
        <taxon>Chordata</taxon>
        <taxon>Craniata</taxon>
        <taxon>Vertebrata</taxon>
        <taxon>Euteleostomi</taxon>
        <taxon>Actinopterygii</taxon>
        <taxon>Neopterygii</taxon>
        <taxon>Teleostei</taxon>
        <taxon>Neoteleostei</taxon>
        <taxon>Acanthomorphata</taxon>
        <taxon>Carangaria</taxon>
        <taxon>Carangaria incertae sedis</taxon>
        <taxon>Centropomidae</taxon>
        <taxon>Lates</taxon>
    </lineage>
</organism>
<evidence type="ECO:0000256" key="7">
    <source>
        <dbReference type="SAM" id="MobiDB-lite"/>
    </source>
</evidence>
<accession>A0AAD3MUK3</accession>
<dbReference type="GO" id="GO:0005819">
    <property type="term" value="C:spindle"/>
    <property type="evidence" value="ECO:0007669"/>
    <property type="project" value="UniProtKB-SubCell"/>
</dbReference>
<evidence type="ECO:0000256" key="4">
    <source>
        <dbReference type="ARBA" id="ARBA00023017"/>
    </source>
</evidence>
<dbReference type="EMBL" id="BRZM01000038">
    <property type="protein sequence ID" value="GLD59554.1"/>
    <property type="molecule type" value="Genomic_DNA"/>
</dbReference>
<gene>
    <name evidence="9" type="ORF">AKAME5_001154500</name>
</gene>
<feature type="compositionally biased region" description="Basic and acidic residues" evidence="7">
    <location>
        <begin position="478"/>
        <end position="488"/>
    </location>
</feature>
<keyword evidence="3" id="KW-0493">Microtubule</keyword>
<dbReference type="InterPro" id="IPR000938">
    <property type="entry name" value="CAP-Gly_domain"/>
</dbReference>
<feature type="non-terminal residue" evidence="9">
    <location>
        <position position="488"/>
    </location>
</feature>
<keyword evidence="5" id="KW-0175">Coiled coil</keyword>
<comment type="caution">
    <text evidence="9">The sequence shown here is derived from an EMBL/GenBank/DDBJ whole genome shotgun (WGS) entry which is preliminary data.</text>
</comment>
<reference evidence="9" key="1">
    <citation type="submission" date="2022-08" db="EMBL/GenBank/DDBJ databases">
        <title>Genome sequencing of akame (Lates japonicus).</title>
        <authorList>
            <person name="Hashiguchi Y."/>
            <person name="Takahashi H."/>
        </authorList>
    </citation>
    <scope>NUCLEOTIDE SEQUENCE</scope>
    <source>
        <strain evidence="9">Kochi</strain>
    </source>
</reference>
<evidence type="ECO:0000256" key="2">
    <source>
        <dbReference type="ARBA" id="ARBA00022490"/>
    </source>
</evidence>
<dbReference type="GO" id="GO:0030286">
    <property type="term" value="C:dynein complex"/>
    <property type="evidence" value="ECO:0007669"/>
    <property type="project" value="UniProtKB-KW"/>
</dbReference>
<dbReference type="AlphaFoldDB" id="A0AAD3MUK3"/>
<feature type="domain" description="CAP-Gly" evidence="8">
    <location>
        <begin position="387"/>
        <end position="429"/>
    </location>
</feature>
<evidence type="ECO:0000256" key="5">
    <source>
        <dbReference type="ARBA" id="ARBA00023054"/>
    </source>
</evidence>
<dbReference type="GO" id="GO:0005874">
    <property type="term" value="C:microtubule"/>
    <property type="evidence" value="ECO:0007669"/>
    <property type="project" value="UniProtKB-KW"/>
</dbReference>
<dbReference type="Gene3D" id="2.30.30.190">
    <property type="entry name" value="CAP Gly-rich-like domain"/>
    <property type="match status" value="1"/>
</dbReference>
<evidence type="ECO:0000259" key="8">
    <source>
        <dbReference type="PROSITE" id="PS50245"/>
    </source>
</evidence>
<evidence type="ECO:0000256" key="3">
    <source>
        <dbReference type="ARBA" id="ARBA00022701"/>
    </source>
</evidence>
<feature type="compositionally biased region" description="Low complexity" evidence="7">
    <location>
        <begin position="144"/>
        <end position="154"/>
    </location>
</feature>
<dbReference type="SUPFAM" id="SSF74924">
    <property type="entry name" value="Cap-Gly domain"/>
    <property type="match status" value="1"/>
</dbReference>
<sequence>LSASSLDLYSSSHRLNDFNGWESHQDLSVVPPPSRRTLPSSISQNLNPETVHSGFAASYLPPVKAVPKLLKSLLPGGKEDSREQTAVHQQSLPRIMVQSASVEEGMNKHQQPIPIEEIIPADIQVEIPRSMPLPPPIIPETEESTPSPVSEASSGYMSTSISTATLSEVYTLSWDLPQSSGFEMVPDEEDEDNKPQQSNQDTATIDSTNDPAPNLILDLSEDTAPSSEPPGDTAHQAPTKELSTSEASDPNGASILTSSSAADKVQQESPADASTKATTSTTAPTPLSNIQPSKPAAVANPFKIQKVKSSDLKSFQRILGEEETGHMDQASSLGTGLNLSVPVESLEIISDSEEGDAAATTVLPDWLKEGEFVTVGTNKTGTVRYVGPTDFAAGTWVGVELEVPAGKNDGSVGGKHYFHCNPGYGVLVRPDRVTRGGAKRRRQQQKRRSANLSGSSPNLAALTALAKGEAGVASTSRSKGENRKSWNT</sequence>
<proteinExistence type="predicted"/>
<dbReference type="PANTHER" id="PTHR18916">
    <property type="entry name" value="DYNACTIN 1-RELATED MICROTUBULE-BINDING"/>
    <property type="match status" value="1"/>
</dbReference>
<evidence type="ECO:0000313" key="9">
    <source>
        <dbReference type="EMBL" id="GLD59554.1"/>
    </source>
</evidence>
<feature type="region of interest" description="Disordered" evidence="7">
    <location>
        <begin position="434"/>
        <end position="488"/>
    </location>
</feature>
<keyword evidence="4" id="KW-0243">Dynein</keyword>
<feature type="region of interest" description="Disordered" evidence="7">
    <location>
        <begin position="128"/>
        <end position="156"/>
    </location>
</feature>
<keyword evidence="6" id="KW-0206">Cytoskeleton</keyword>
<protein>
    <submittedName>
        <fullName evidence="9">Kinesin-like protein KIF13B</fullName>
    </submittedName>
</protein>
<dbReference type="InterPro" id="IPR036859">
    <property type="entry name" value="CAP-Gly_dom_sf"/>
</dbReference>
<dbReference type="PROSITE" id="PS50245">
    <property type="entry name" value="CAP_GLY_2"/>
    <property type="match status" value="1"/>
</dbReference>
<feature type="compositionally biased region" description="Low complexity" evidence="7">
    <location>
        <begin position="269"/>
        <end position="286"/>
    </location>
</feature>
<evidence type="ECO:0000256" key="6">
    <source>
        <dbReference type="ARBA" id="ARBA00023212"/>
    </source>
</evidence>
<dbReference type="PANTHER" id="PTHR18916:SF6">
    <property type="entry name" value="DYNACTIN SUBUNIT 1"/>
    <property type="match status" value="1"/>
</dbReference>
<evidence type="ECO:0000313" key="10">
    <source>
        <dbReference type="Proteomes" id="UP001279410"/>
    </source>
</evidence>
<keyword evidence="2" id="KW-0963">Cytoplasm</keyword>